<evidence type="ECO:0000256" key="1">
    <source>
        <dbReference type="SAM" id="MobiDB-lite"/>
    </source>
</evidence>
<gene>
    <name evidence="2" type="primary">Necator_chrX.g25439</name>
    <name evidence="2" type="ORF">RB195_025273</name>
</gene>
<accession>A0ABR1ERK8</accession>
<keyword evidence="3" id="KW-1185">Reference proteome</keyword>
<dbReference type="EMBL" id="JAVFWL010000006">
    <property type="protein sequence ID" value="KAK6765275.1"/>
    <property type="molecule type" value="Genomic_DNA"/>
</dbReference>
<feature type="compositionally biased region" description="Basic residues" evidence="1">
    <location>
        <begin position="111"/>
        <end position="121"/>
    </location>
</feature>
<protein>
    <submittedName>
        <fullName evidence="2">Uncharacterized protein</fullName>
    </submittedName>
</protein>
<evidence type="ECO:0000313" key="2">
    <source>
        <dbReference type="EMBL" id="KAK6765275.1"/>
    </source>
</evidence>
<feature type="region of interest" description="Disordered" evidence="1">
    <location>
        <begin position="81"/>
        <end position="121"/>
    </location>
</feature>
<feature type="compositionally biased region" description="Polar residues" evidence="1">
    <location>
        <begin position="81"/>
        <end position="93"/>
    </location>
</feature>
<comment type="caution">
    <text evidence="2">The sequence shown here is derived from an EMBL/GenBank/DDBJ whole genome shotgun (WGS) entry which is preliminary data.</text>
</comment>
<name>A0ABR1ERK8_NECAM</name>
<evidence type="ECO:0000313" key="3">
    <source>
        <dbReference type="Proteomes" id="UP001303046"/>
    </source>
</evidence>
<sequence>MSLLCQSSICDRNITFSGEDFCLKEIRAIINWDLFTTLASFWENLAMENIDEEHDRLVEHLHDCTKNAKSSKITKRRLSRADTSAWSCTSSKKPGTHVRAHKASQGGDKKRTQRVKCKSVG</sequence>
<organism evidence="2 3">
    <name type="scientific">Necator americanus</name>
    <name type="common">Human hookworm</name>
    <dbReference type="NCBI Taxonomy" id="51031"/>
    <lineage>
        <taxon>Eukaryota</taxon>
        <taxon>Metazoa</taxon>
        <taxon>Ecdysozoa</taxon>
        <taxon>Nematoda</taxon>
        <taxon>Chromadorea</taxon>
        <taxon>Rhabditida</taxon>
        <taxon>Rhabditina</taxon>
        <taxon>Rhabditomorpha</taxon>
        <taxon>Strongyloidea</taxon>
        <taxon>Ancylostomatidae</taxon>
        <taxon>Bunostominae</taxon>
        <taxon>Necator</taxon>
    </lineage>
</organism>
<reference evidence="2 3" key="1">
    <citation type="submission" date="2023-08" db="EMBL/GenBank/DDBJ databases">
        <title>A Necator americanus chromosomal reference genome.</title>
        <authorList>
            <person name="Ilik V."/>
            <person name="Petrzelkova K.J."/>
            <person name="Pardy F."/>
            <person name="Fuh T."/>
            <person name="Niatou-Singa F.S."/>
            <person name="Gouil Q."/>
            <person name="Baker L."/>
            <person name="Ritchie M.E."/>
            <person name="Jex A.R."/>
            <person name="Gazzola D."/>
            <person name="Li H."/>
            <person name="Toshio Fujiwara R."/>
            <person name="Zhan B."/>
            <person name="Aroian R.V."/>
            <person name="Pafco B."/>
            <person name="Schwarz E.M."/>
        </authorList>
    </citation>
    <scope>NUCLEOTIDE SEQUENCE [LARGE SCALE GENOMIC DNA]</scope>
    <source>
        <strain evidence="2 3">Aroian</strain>
        <tissue evidence="2">Whole animal</tissue>
    </source>
</reference>
<proteinExistence type="predicted"/>
<dbReference type="Proteomes" id="UP001303046">
    <property type="component" value="Unassembled WGS sequence"/>
</dbReference>